<dbReference type="Proteomes" id="UP001140091">
    <property type="component" value="Unassembled WGS sequence"/>
</dbReference>
<feature type="non-terminal residue" evidence="2">
    <location>
        <position position="1"/>
    </location>
</feature>
<evidence type="ECO:0000313" key="3">
    <source>
        <dbReference type="Proteomes" id="UP001140091"/>
    </source>
</evidence>
<evidence type="ECO:0000313" key="2">
    <source>
        <dbReference type="EMBL" id="KAJ2931159.1"/>
    </source>
</evidence>
<accession>A0A9W8JBU0</accession>
<dbReference type="AlphaFoldDB" id="A0A9W8JBU0"/>
<evidence type="ECO:0000256" key="1">
    <source>
        <dbReference type="SAM" id="MobiDB-lite"/>
    </source>
</evidence>
<dbReference type="OrthoDB" id="5422613at2759"/>
<sequence length="137" mass="15438">MTTAEAEVIDLTGLSDSSESEHEEDEDNNNQEDEETSSEGSSDVSEIELHLDEVSRSQLHAAIATVSEARLRHVLKNLINTDQAVEIALTREFVTVKRDSRAVVPRWERCMNCDSEYDVNAAQEDDECSFHPAETRR</sequence>
<protein>
    <submittedName>
        <fullName evidence="2">Uncharacterized protein</fullName>
    </submittedName>
</protein>
<name>A0A9W8JBU0_9AGAR</name>
<comment type="caution">
    <text evidence="2">The sequence shown here is derived from an EMBL/GenBank/DDBJ whole genome shotgun (WGS) entry which is preliminary data.</text>
</comment>
<gene>
    <name evidence="2" type="ORF">H1R20_g5895</name>
</gene>
<feature type="region of interest" description="Disordered" evidence="1">
    <location>
        <begin position="1"/>
        <end position="47"/>
    </location>
</feature>
<reference evidence="2" key="1">
    <citation type="submission" date="2022-06" db="EMBL/GenBank/DDBJ databases">
        <title>Genome Sequence of Candolleomyces eurysporus.</title>
        <authorList>
            <person name="Buettner E."/>
        </authorList>
    </citation>
    <scope>NUCLEOTIDE SEQUENCE</scope>
    <source>
        <strain evidence="2">VTCC 930004</strain>
    </source>
</reference>
<proteinExistence type="predicted"/>
<keyword evidence="3" id="KW-1185">Reference proteome</keyword>
<dbReference type="EMBL" id="JANBPK010000810">
    <property type="protein sequence ID" value="KAJ2931159.1"/>
    <property type="molecule type" value="Genomic_DNA"/>
</dbReference>
<organism evidence="2 3">
    <name type="scientific">Candolleomyces eurysporus</name>
    <dbReference type="NCBI Taxonomy" id="2828524"/>
    <lineage>
        <taxon>Eukaryota</taxon>
        <taxon>Fungi</taxon>
        <taxon>Dikarya</taxon>
        <taxon>Basidiomycota</taxon>
        <taxon>Agaricomycotina</taxon>
        <taxon>Agaricomycetes</taxon>
        <taxon>Agaricomycetidae</taxon>
        <taxon>Agaricales</taxon>
        <taxon>Agaricineae</taxon>
        <taxon>Psathyrellaceae</taxon>
        <taxon>Candolleomyces</taxon>
    </lineage>
</organism>
<feature type="compositionally biased region" description="Acidic residues" evidence="1">
    <location>
        <begin position="21"/>
        <end position="37"/>
    </location>
</feature>